<feature type="domain" description="TRAPPC10/Trs130 C-terminal" evidence="3">
    <location>
        <begin position="679"/>
        <end position="814"/>
    </location>
</feature>
<dbReference type="GO" id="GO:1990071">
    <property type="term" value="C:TRAPPII protein complex"/>
    <property type="evidence" value="ECO:0007669"/>
    <property type="project" value="InterPro"/>
</dbReference>
<dbReference type="EMBL" id="GFAC01001221">
    <property type="protein sequence ID" value="JAT97967.1"/>
    <property type="molecule type" value="mRNA"/>
</dbReference>
<dbReference type="InterPro" id="IPR021773">
    <property type="entry name" value="TPC11"/>
</dbReference>
<dbReference type="PANTHER" id="PTHR13251">
    <property type="entry name" value="EPILEPSY HOLOPROSENCEPHALY CANDIDATE 1/TMEM1"/>
    <property type="match status" value="1"/>
</dbReference>
<dbReference type="Pfam" id="PF12584">
    <property type="entry name" value="TRAPPC10"/>
    <property type="match status" value="1"/>
</dbReference>
<feature type="domain" description="Trafficking protein particle complex subunit 11" evidence="2">
    <location>
        <begin position="23"/>
        <end position="157"/>
    </location>
</feature>
<evidence type="ECO:0000259" key="2">
    <source>
        <dbReference type="Pfam" id="PF11817"/>
    </source>
</evidence>
<evidence type="ECO:0000259" key="4">
    <source>
        <dbReference type="Pfam" id="PF23604"/>
    </source>
</evidence>
<dbReference type="PANTHER" id="PTHR13251:SF3">
    <property type="entry name" value="TRAFFICKING PROTEIN PARTICLE COMPLEX SUBUNIT 10"/>
    <property type="match status" value="1"/>
</dbReference>
<feature type="region of interest" description="Disordered" evidence="1">
    <location>
        <begin position="292"/>
        <end position="322"/>
    </location>
</feature>
<dbReference type="GO" id="GO:0005829">
    <property type="term" value="C:cytosol"/>
    <property type="evidence" value="ECO:0007669"/>
    <property type="project" value="GOC"/>
</dbReference>
<feature type="non-terminal residue" evidence="5">
    <location>
        <position position="1"/>
    </location>
</feature>
<dbReference type="Pfam" id="PF11817">
    <property type="entry name" value="Foie-gras_1"/>
    <property type="match status" value="1"/>
</dbReference>
<protein>
    <submittedName>
        <fullName evidence="5">Putative trafficking protein particle complex subunit 10</fullName>
    </submittedName>
</protein>
<dbReference type="AlphaFoldDB" id="A0A1E1XFB9"/>
<feature type="region of interest" description="Disordered" evidence="1">
    <location>
        <begin position="253"/>
        <end position="277"/>
    </location>
</feature>
<evidence type="ECO:0000256" key="1">
    <source>
        <dbReference type="SAM" id="MobiDB-lite"/>
    </source>
</evidence>
<dbReference type="Pfam" id="PF23604">
    <property type="entry name" value="Ig_TRAPPC10"/>
    <property type="match status" value="1"/>
</dbReference>
<reference evidence="5" key="1">
    <citation type="journal article" date="2017" name="Front. Cell. Infect. Microbiol.">
        <title>The Distinct Transcriptional Response of the Midgut of Amblyomma sculptum and Amblyomma aureolatum Ticks to Rickettsia rickettsii Correlates to Their Differences in Susceptibility to Infection.</title>
        <authorList>
            <person name="Martins L.A."/>
            <person name="Galletti M.F.B.M."/>
            <person name="Ribeiro J.M."/>
            <person name="Fujita A."/>
            <person name="Costa F.B."/>
            <person name="Labruna M.B."/>
            <person name="Daffre S."/>
            <person name="Fogaca A.C."/>
        </authorList>
    </citation>
    <scope>NUCLEOTIDE SEQUENCE</scope>
</reference>
<dbReference type="GO" id="GO:0034498">
    <property type="term" value="P:early endosome to Golgi transport"/>
    <property type="evidence" value="ECO:0007669"/>
    <property type="project" value="TreeGrafter"/>
</dbReference>
<feature type="region of interest" description="Disordered" evidence="1">
    <location>
        <begin position="768"/>
        <end position="795"/>
    </location>
</feature>
<proteinExistence type="evidence at transcript level"/>
<evidence type="ECO:0000313" key="5">
    <source>
        <dbReference type="EMBL" id="JAT97967.1"/>
    </source>
</evidence>
<dbReference type="InterPro" id="IPR056917">
    <property type="entry name" value="Ig_TRAPPC10"/>
</dbReference>
<evidence type="ECO:0000259" key="3">
    <source>
        <dbReference type="Pfam" id="PF12584"/>
    </source>
</evidence>
<accession>A0A1E1XFB9</accession>
<feature type="compositionally biased region" description="Polar residues" evidence="1">
    <location>
        <begin position="768"/>
        <end position="790"/>
    </location>
</feature>
<dbReference type="GO" id="GO:0006891">
    <property type="term" value="P:intra-Golgi vesicle-mediated transport"/>
    <property type="evidence" value="ECO:0007669"/>
    <property type="project" value="TreeGrafter"/>
</dbReference>
<dbReference type="InterPro" id="IPR022233">
    <property type="entry name" value="TRAPPC10/Trs130_C"/>
</dbReference>
<organism evidence="5">
    <name type="scientific">Amblyomma aureolatum</name>
    <dbReference type="NCBI Taxonomy" id="187763"/>
    <lineage>
        <taxon>Eukaryota</taxon>
        <taxon>Metazoa</taxon>
        <taxon>Ecdysozoa</taxon>
        <taxon>Arthropoda</taxon>
        <taxon>Chelicerata</taxon>
        <taxon>Arachnida</taxon>
        <taxon>Acari</taxon>
        <taxon>Parasitiformes</taxon>
        <taxon>Ixodida</taxon>
        <taxon>Ixodoidea</taxon>
        <taxon>Ixodidae</taxon>
        <taxon>Amblyomminae</taxon>
        <taxon>Amblyomma</taxon>
    </lineage>
</organism>
<feature type="domain" description="TRAPPC10 Ig-like" evidence="4">
    <location>
        <begin position="432"/>
        <end position="496"/>
    </location>
</feature>
<name>A0A1E1XFB9_9ACAR</name>
<feature type="compositionally biased region" description="Low complexity" evidence="1">
    <location>
        <begin position="292"/>
        <end position="303"/>
    </location>
</feature>
<sequence>LWSYAREKLKQLGELCGLMPSRESTSEHLLMVVALLSGMQSSAAEADSQSPHSQLREALSSKDSFLKHYLDLSEHTMIMFKHTGRLRSARLVGRDLAELYIQLGEPQKAVPFLVELVRSQADEGWHRLAAVCQRRLLDCYSQTHEWGRYLRAALILAACPALPTPERLQLFEEIQPCMQNLREMGDGPVVLPMEGVVSLEAEEGPGGLPLPPPASTVPRWSVGSRVELSMTLTSQLPATLKGCTLTLHLHRLEEPPSAPSTPSKHRGRWSWLASSGRPGGWAPRMAVLVPRTAAGAASASGSTSGRGSGSGHHHHGGHHGGSGAGSIGLVCSNLPTMLPPAPCLVSGGGSGDSIEFRLQGVDLVPGSNRFTFCQEVSQVGYYVGRQVDLRWEQLSLAQLTLGSTPNRGGPPMGRPPAFTVYYDSPKVALHFPMGELLAGVRQRLELVLTSGSIPLSAEHQLHMKASKGLLMRPSCNQADTNNEEPSPECPQSPPFCDECRLPVGAPGLAPLSSEGRAFSLVLQAPLGQSSSTVTYQIALAVEDPGGAAVSGSSQTVALHFLAPFSCTHRLQTCDQRKYVQVTLQGLTSQPFTVGNATLLALDDEPVYLKPLHSSSQLLRVSPEQTACFLWELLSAQGQPLRLSFSVLYVHGKGEDRVESSYGHTFRIDDYQTLYTVRVRVEPQSGAEFCRADCACSLHVHINQLQAMAPSALMYELVPDSSTWAVLGRTAGVLQLSPEQREHMVTLEVKPLQVGFLPMPTVRLSRYIPSTSSATGTPSKSLGSEGSSGQGTAKLEPFLPGQVYNWSRATQVHVLAPSVSSSEPPG</sequence>
<dbReference type="InterPro" id="IPR045126">
    <property type="entry name" value="TRAPPC10/Trs130"/>
</dbReference>